<dbReference type="PANTHER" id="PTHR24201:SF15">
    <property type="entry name" value="ANKYRIN REPEAT DOMAIN-CONTAINING PROTEIN 66"/>
    <property type="match status" value="1"/>
</dbReference>
<dbReference type="EMBL" id="JAOPGA020001252">
    <property type="protein sequence ID" value="KAL0486641.1"/>
    <property type="molecule type" value="Genomic_DNA"/>
</dbReference>
<evidence type="ECO:0000313" key="5">
    <source>
        <dbReference type="Proteomes" id="UP001431209"/>
    </source>
</evidence>
<accession>A0AAW2Z9Y0</accession>
<organism evidence="4 5">
    <name type="scientific">Acrasis kona</name>
    <dbReference type="NCBI Taxonomy" id="1008807"/>
    <lineage>
        <taxon>Eukaryota</taxon>
        <taxon>Discoba</taxon>
        <taxon>Heterolobosea</taxon>
        <taxon>Tetramitia</taxon>
        <taxon>Eutetramitia</taxon>
        <taxon>Acrasidae</taxon>
        <taxon>Acrasis</taxon>
    </lineage>
</organism>
<dbReference type="InterPro" id="IPR002110">
    <property type="entry name" value="Ankyrin_rpt"/>
</dbReference>
<dbReference type="Gene3D" id="1.25.40.20">
    <property type="entry name" value="Ankyrin repeat-containing domain"/>
    <property type="match status" value="2"/>
</dbReference>
<evidence type="ECO:0000256" key="2">
    <source>
        <dbReference type="ARBA" id="ARBA00023043"/>
    </source>
</evidence>
<gene>
    <name evidence="4" type="ORF">AKO1_001560</name>
</gene>
<dbReference type="Proteomes" id="UP001431209">
    <property type="component" value="Unassembled WGS sequence"/>
</dbReference>
<sequence length="202" mass="22073">MSTGADALLYYAVQQGDVQQSSTLIVEANADVNATNGNGTSCCHVAAMAGNVSILELLLSYEVNPNLVEKKECGGQTPLHVAVNKGYKKVCETLLNHLADPNVQDAQGFTPLHIAARKGLTEIAKLIISKGANVDIKDNQGKTAAYWAKEYRHDDITSILPAFKYDWLEQNKKTRGKIVKVVELEPPKTEKKVVKKKVAKKK</sequence>
<proteinExistence type="predicted"/>
<dbReference type="InterPro" id="IPR036770">
    <property type="entry name" value="Ankyrin_rpt-contain_sf"/>
</dbReference>
<dbReference type="PANTHER" id="PTHR24201">
    <property type="entry name" value="ANK_REP_REGION DOMAIN-CONTAINING PROTEIN"/>
    <property type="match status" value="1"/>
</dbReference>
<dbReference type="InterPro" id="IPR050776">
    <property type="entry name" value="Ank_Repeat/CDKN_Inhibitor"/>
</dbReference>
<dbReference type="PROSITE" id="PS50297">
    <property type="entry name" value="ANK_REP_REGION"/>
    <property type="match status" value="2"/>
</dbReference>
<dbReference type="Pfam" id="PF12796">
    <property type="entry name" value="Ank_2"/>
    <property type="match status" value="1"/>
</dbReference>
<keyword evidence="1" id="KW-0677">Repeat</keyword>
<dbReference type="PRINTS" id="PR01415">
    <property type="entry name" value="ANKYRIN"/>
</dbReference>
<dbReference type="AlphaFoldDB" id="A0AAW2Z9Y0"/>
<dbReference type="PROSITE" id="PS50088">
    <property type="entry name" value="ANK_REPEAT"/>
    <property type="match status" value="3"/>
</dbReference>
<dbReference type="Pfam" id="PF00023">
    <property type="entry name" value="Ank"/>
    <property type="match status" value="1"/>
</dbReference>
<keyword evidence="2 3" id="KW-0040">ANK repeat</keyword>
<comment type="caution">
    <text evidence="4">The sequence shown here is derived from an EMBL/GenBank/DDBJ whole genome shotgun (WGS) entry which is preliminary data.</text>
</comment>
<feature type="repeat" description="ANK" evidence="3">
    <location>
        <begin position="38"/>
        <end position="70"/>
    </location>
</feature>
<evidence type="ECO:0000256" key="3">
    <source>
        <dbReference type="PROSITE-ProRule" id="PRU00023"/>
    </source>
</evidence>
<dbReference type="SUPFAM" id="SSF48403">
    <property type="entry name" value="Ankyrin repeat"/>
    <property type="match status" value="1"/>
</dbReference>
<protein>
    <submittedName>
        <fullName evidence="4">Tankyrase</fullName>
    </submittedName>
</protein>
<evidence type="ECO:0000313" key="4">
    <source>
        <dbReference type="EMBL" id="KAL0486641.1"/>
    </source>
</evidence>
<reference evidence="4 5" key="1">
    <citation type="submission" date="2024-03" db="EMBL/GenBank/DDBJ databases">
        <title>The Acrasis kona genome and developmental transcriptomes reveal deep origins of eukaryotic multicellular pathways.</title>
        <authorList>
            <person name="Sheikh S."/>
            <person name="Fu C.-J."/>
            <person name="Brown M.W."/>
            <person name="Baldauf S.L."/>
        </authorList>
    </citation>
    <scope>NUCLEOTIDE SEQUENCE [LARGE SCALE GENOMIC DNA]</scope>
    <source>
        <strain evidence="4 5">ATCC MYA-3509</strain>
    </source>
</reference>
<dbReference type="SMART" id="SM00248">
    <property type="entry name" value="ANK"/>
    <property type="match status" value="3"/>
</dbReference>
<evidence type="ECO:0000256" key="1">
    <source>
        <dbReference type="ARBA" id="ARBA00022737"/>
    </source>
</evidence>
<name>A0AAW2Z9Y0_9EUKA</name>
<feature type="repeat" description="ANK" evidence="3">
    <location>
        <begin position="107"/>
        <end position="139"/>
    </location>
</feature>
<keyword evidence="5" id="KW-1185">Reference proteome</keyword>
<feature type="repeat" description="ANK" evidence="3">
    <location>
        <begin position="74"/>
        <end position="106"/>
    </location>
</feature>